<dbReference type="EC" id="2.7.13.3" evidence="2"/>
<proteinExistence type="predicted"/>
<dbReference type="Pfam" id="PF07730">
    <property type="entry name" value="HisKA_3"/>
    <property type="match status" value="1"/>
</dbReference>
<dbReference type="GO" id="GO:0005524">
    <property type="term" value="F:ATP binding"/>
    <property type="evidence" value="ECO:0007669"/>
    <property type="project" value="UniProtKB-KW"/>
</dbReference>
<comment type="caution">
    <text evidence="11">The sequence shown here is derived from an EMBL/GenBank/DDBJ whole genome shotgun (WGS) entry which is preliminary data.</text>
</comment>
<dbReference type="SMART" id="SM00387">
    <property type="entry name" value="HATPase_c"/>
    <property type="match status" value="1"/>
</dbReference>
<evidence type="ECO:0000313" key="11">
    <source>
        <dbReference type="EMBL" id="TMR29834.1"/>
    </source>
</evidence>
<dbReference type="EMBL" id="VCKZ01000366">
    <property type="protein sequence ID" value="TMR29834.1"/>
    <property type="molecule type" value="Genomic_DNA"/>
</dbReference>
<organism evidence="11 12">
    <name type="scientific">Actinomadura geliboluensis</name>
    <dbReference type="NCBI Taxonomy" id="882440"/>
    <lineage>
        <taxon>Bacteria</taxon>
        <taxon>Bacillati</taxon>
        <taxon>Actinomycetota</taxon>
        <taxon>Actinomycetes</taxon>
        <taxon>Streptosporangiales</taxon>
        <taxon>Thermomonosporaceae</taxon>
        <taxon>Actinomadura</taxon>
    </lineage>
</organism>
<dbReference type="Gene3D" id="1.20.5.1930">
    <property type="match status" value="1"/>
</dbReference>
<dbReference type="Pfam" id="PF02518">
    <property type="entry name" value="HATPase_c"/>
    <property type="match status" value="1"/>
</dbReference>
<dbReference type="GO" id="GO:0000155">
    <property type="term" value="F:phosphorelay sensor kinase activity"/>
    <property type="evidence" value="ECO:0007669"/>
    <property type="project" value="InterPro"/>
</dbReference>
<keyword evidence="9" id="KW-0812">Transmembrane</keyword>
<feature type="transmembrane region" description="Helical" evidence="9">
    <location>
        <begin position="281"/>
        <end position="304"/>
    </location>
</feature>
<keyword evidence="5" id="KW-0547">Nucleotide-binding</keyword>
<dbReference type="OrthoDB" id="4198152at2"/>
<feature type="transmembrane region" description="Helical" evidence="9">
    <location>
        <begin position="81"/>
        <end position="102"/>
    </location>
</feature>
<dbReference type="AlphaFoldDB" id="A0A5S4GBD9"/>
<sequence>MCTGPPELHDGGMRIRPGLALRPRVALPAGVFAAGAAAQAVLSARPGQGDPAPVLAATLAVLAIPVLFGCLVGWRVPDGQVGAALAWVGAAPAAVFAVELWGETDLTSRPLPGAHALYAVKLGAWVWNLAGFAALCLVFPSGLPPGRRWRAVAWTAAATGVAVNAAVSWTALSLRDGPFEVPATLAAFGALLACLCAVVLGPVARYRGGGETTRLQLRWLVLGAGSVPVLLACGWAAQTWWDAPPDVAYSGFLLAMLIAVPAAVAVAVLRHDLFDVDRLLGSSLAWLLTSLVSAGVFACVGYAAGGLLGADGRLGVSGAAFAAALVLVPLHRQVNDRVGRLVDRERFVLDARLRRFVREVRDGTAQPESVEAVLRDVLDDPGLRLLVRLPHGASGEYADRSGAPAVPEPGRARVPLRTGEVEVGVLVLGAASARRLRRARHAAVEARLPIEVTRLRLELRAALEEVRTSRARLLSASAEERRQLERDLHDGAQQHIVAAGMRLRSLQRRLPAGTPEHRDVDAVVETLESTVAELRRLAHGVRPARLDDGLAAALRALVAASPVPVRLSVPAELRAGEVAATTAYFVVSEAYANALKHADAASLAIEVAECGEALRVAVSDDGVGGARGGFTSVRDRVASAGGVLTVSSPPGGGTVVEVRIPHADRGGR</sequence>
<dbReference type="InterPro" id="IPR003594">
    <property type="entry name" value="HATPase_dom"/>
</dbReference>
<dbReference type="InterPro" id="IPR050482">
    <property type="entry name" value="Sensor_HK_TwoCompSys"/>
</dbReference>
<feature type="transmembrane region" description="Helical" evidence="9">
    <location>
        <begin position="184"/>
        <end position="205"/>
    </location>
</feature>
<evidence type="ECO:0000259" key="10">
    <source>
        <dbReference type="SMART" id="SM00387"/>
    </source>
</evidence>
<dbReference type="CDD" id="cd16917">
    <property type="entry name" value="HATPase_UhpB-NarQ-NarX-like"/>
    <property type="match status" value="1"/>
</dbReference>
<evidence type="ECO:0000256" key="1">
    <source>
        <dbReference type="ARBA" id="ARBA00000085"/>
    </source>
</evidence>
<keyword evidence="9" id="KW-0472">Membrane</keyword>
<feature type="domain" description="Histidine kinase/HSP90-like ATPase" evidence="10">
    <location>
        <begin position="578"/>
        <end position="664"/>
    </location>
</feature>
<evidence type="ECO:0000256" key="8">
    <source>
        <dbReference type="ARBA" id="ARBA00023012"/>
    </source>
</evidence>
<dbReference type="GO" id="GO:0046983">
    <property type="term" value="F:protein dimerization activity"/>
    <property type="evidence" value="ECO:0007669"/>
    <property type="project" value="InterPro"/>
</dbReference>
<keyword evidence="4" id="KW-0808">Transferase</keyword>
<dbReference type="InterPro" id="IPR036890">
    <property type="entry name" value="HATPase_C_sf"/>
</dbReference>
<dbReference type="InterPro" id="IPR011712">
    <property type="entry name" value="Sig_transdc_His_kin_sub3_dim/P"/>
</dbReference>
<dbReference type="Proteomes" id="UP000305238">
    <property type="component" value="Unassembled WGS sequence"/>
</dbReference>
<evidence type="ECO:0000256" key="9">
    <source>
        <dbReference type="SAM" id="Phobius"/>
    </source>
</evidence>
<comment type="catalytic activity">
    <reaction evidence="1">
        <text>ATP + protein L-histidine = ADP + protein N-phospho-L-histidine.</text>
        <dbReference type="EC" id="2.7.13.3"/>
    </reaction>
</comment>
<gene>
    <name evidence="11" type="ORF">ETD96_34840</name>
</gene>
<keyword evidence="12" id="KW-1185">Reference proteome</keyword>
<reference evidence="11 12" key="1">
    <citation type="submission" date="2019-05" db="EMBL/GenBank/DDBJ databases">
        <title>Draft genome sequence of Actinomadura geliboluensis A8036.</title>
        <authorList>
            <person name="Saricaoglu S."/>
            <person name="Isik K."/>
        </authorList>
    </citation>
    <scope>NUCLEOTIDE SEQUENCE [LARGE SCALE GENOMIC DNA]</scope>
    <source>
        <strain evidence="11 12">A8036</strain>
    </source>
</reference>
<keyword evidence="7" id="KW-0067">ATP-binding</keyword>
<feature type="transmembrane region" description="Helical" evidence="9">
    <location>
        <begin position="122"/>
        <end position="139"/>
    </location>
</feature>
<dbReference type="PANTHER" id="PTHR24421">
    <property type="entry name" value="NITRATE/NITRITE SENSOR PROTEIN NARX-RELATED"/>
    <property type="match status" value="1"/>
</dbReference>
<evidence type="ECO:0000313" key="12">
    <source>
        <dbReference type="Proteomes" id="UP000305238"/>
    </source>
</evidence>
<keyword evidence="8" id="KW-0902">Two-component regulatory system</keyword>
<dbReference type="GO" id="GO:0016020">
    <property type="term" value="C:membrane"/>
    <property type="evidence" value="ECO:0007669"/>
    <property type="project" value="InterPro"/>
</dbReference>
<evidence type="ECO:0000256" key="5">
    <source>
        <dbReference type="ARBA" id="ARBA00022741"/>
    </source>
</evidence>
<feature type="transmembrane region" description="Helical" evidence="9">
    <location>
        <begin position="151"/>
        <end position="172"/>
    </location>
</feature>
<keyword evidence="6" id="KW-0418">Kinase</keyword>
<protein>
    <recommendedName>
        <fullName evidence="2">histidine kinase</fullName>
        <ecNumber evidence="2">2.7.13.3</ecNumber>
    </recommendedName>
</protein>
<evidence type="ECO:0000256" key="2">
    <source>
        <dbReference type="ARBA" id="ARBA00012438"/>
    </source>
</evidence>
<feature type="transmembrane region" description="Helical" evidence="9">
    <location>
        <begin position="217"/>
        <end position="241"/>
    </location>
</feature>
<evidence type="ECO:0000256" key="7">
    <source>
        <dbReference type="ARBA" id="ARBA00022840"/>
    </source>
</evidence>
<feature type="transmembrane region" description="Helical" evidence="9">
    <location>
        <begin position="25"/>
        <end position="42"/>
    </location>
</feature>
<evidence type="ECO:0000256" key="3">
    <source>
        <dbReference type="ARBA" id="ARBA00022553"/>
    </source>
</evidence>
<accession>A0A5S4GBD9</accession>
<dbReference type="SUPFAM" id="SSF55874">
    <property type="entry name" value="ATPase domain of HSP90 chaperone/DNA topoisomerase II/histidine kinase"/>
    <property type="match status" value="1"/>
</dbReference>
<keyword evidence="9" id="KW-1133">Transmembrane helix</keyword>
<dbReference type="PANTHER" id="PTHR24421:SF10">
    <property type="entry name" value="NITRATE_NITRITE SENSOR PROTEIN NARQ"/>
    <property type="match status" value="1"/>
</dbReference>
<evidence type="ECO:0000256" key="6">
    <source>
        <dbReference type="ARBA" id="ARBA00022777"/>
    </source>
</evidence>
<feature type="transmembrane region" description="Helical" evidence="9">
    <location>
        <begin position="247"/>
        <end position="269"/>
    </location>
</feature>
<keyword evidence="3" id="KW-0597">Phosphoprotein</keyword>
<feature type="transmembrane region" description="Helical" evidence="9">
    <location>
        <begin position="54"/>
        <end position="74"/>
    </location>
</feature>
<name>A0A5S4GBD9_9ACTN</name>
<evidence type="ECO:0000256" key="4">
    <source>
        <dbReference type="ARBA" id="ARBA00022679"/>
    </source>
</evidence>
<dbReference type="Gene3D" id="3.30.565.10">
    <property type="entry name" value="Histidine kinase-like ATPase, C-terminal domain"/>
    <property type="match status" value="1"/>
</dbReference>